<dbReference type="Proteomes" id="UP001277761">
    <property type="component" value="Unassembled WGS sequence"/>
</dbReference>
<gene>
    <name evidence="1" type="ORF">SK069_02490</name>
</gene>
<evidence type="ECO:0008006" key="3">
    <source>
        <dbReference type="Google" id="ProtNLM"/>
    </source>
</evidence>
<protein>
    <recommendedName>
        <fullName evidence="3">Glycosyl transferase</fullName>
    </recommendedName>
</protein>
<proteinExistence type="predicted"/>
<evidence type="ECO:0000313" key="1">
    <source>
        <dbReference type="EMBL" id="MDX8150448.1"/>
    </source>
</evidence>
<dbReference type="RefSeq" id="WP_319952596.1">
    <property type="nucleotide sequence ID" value="NZ_JAXAVX010000001.1"/>
</dbReference>
<dbReference type="EMBL" id="JAXAVX010000001">
    <property type="protein sequence ID" value="MDX8150448.1"/>
    <property type="molecule type" value="Genomic_DNA"/>
</dbReference>
<comment type="caution">
    <text evidence="1">The sequence shown here is derived from an EMBL/GenBank/DDBJ whole genome shotgun (WGS) entry which is preliminary data.</text>
</comment>
<evidence type="ECO:0000313" key="2">
    <source>
        <dbReference type="Proteomes" id="UP001277761"/>
    </source>
</evidence>
<accession>A0ABU4VF78</accession>
<keyword evidence="2" id="KW-1185">Reference proteome</keyword>
<reference evidence="1 2" key="1">
    <citation type="submission" date="2023-11" db="EMBL/GenBank/DDBJ databases">
        <authorList>
            <person name="Xu M."/>
            <person name="Jiang T."/>
        </authorList>
    </citation>
    <scope>NUCLEOTIDE SEQUENCE [LARGE SCALE GENOMIC DNA]</scope>
    <source>
        <strain evidence="1 2">SD</strain>
    </source>
</reference>
<sequence length="289" mass="32256">MSDAGRPILYYALGGGLGHLVRARRTVRALGLEREAGILTASAFAGDQRVTGGLPVVRVPRGLEREPARVRELIAAQRPAELIVDAFPLGILGELDGLEGVRVRHVARRLRWEAYRRRFGRGRIRFAVSHVLEPLDEQHERFLREHSDRVEPLDLGATIVPGRPRRAVPGPHWLVVHSGPHEEILEPVEHAREHQRAEGVAVPIVVVSPERPAGLAEDVVWRDLHPVAPYFAHADRIFTAAGFNVIQETAPFRDRQHVVPFRRPLDDQSARAARVRRERLATAPRPAGA</sequence>
<organism evidence="1 2">
    <name type="scientific">Patulibacter brassicae</name>
    <dbReference type="NCBI Taxonomy" id="1705717"/>
    <lineage>
        <taxon>Bacteria</taxon>
        <taxon>Bacillati</taxon>
        <taxon>Actinomycetota</taxon>
        <taxon>Thermoleophilia</taxon>
        <taxon>Solirubrobacterales</taxon>
        <taxon>Patulibacteraceae</taxon>
        <taxon>Patulibacter</taxon>
    </lineage>
</organism>
<name>A0ABU4VF78_9ACTN</name>